<proteinExistence type="predicted"/>
<feature type="transmembrane region" description="Helical" evidence="1">
    <location>
        <begin position="50"/>
        <end position="67"/>
    </location>
</feature>
<protein>
    <submittedName>
        <fullName evidence="2">Uncharacterized protein</fullName>
    </submittedName>
</protein>
<dbReference type="EMBL" id="CP165625">
    <property type="protein sequence ID" value="XDU95994.1"/>
    <property type="molecule type" value="Genomic_DNA"/>
</dbReference>
<keyword evidence="1" id="KW-0812">Transmembrane</keyword>
<feature type="transmembrane region" description="Helical" evidence="1">
    <location>
        <begin position="73"/>
        <end position="95"/>
    </location>
</feature>
<accession>A0AB39W3L3</accession>
<keyword evidence="1" id="KW-0472">Membrane</keyword>
<feature type="transmembrane region" description="Helical" evidence="1">
    <location>
        <begin position="107"/>
        <end position="129"/>
    </location>
</feature>
<sequence>MFLIQMSSSMMSRFGINNLYLSHFYFIGQFFVLGLFYGTIFKTKKLKKDTLAIGIIGLAIIGVEYIFDPSQFFKFNIFEIFITSLLVMIFAVIHLYNMLSEKKEFYYINWGIIIYLFGSTILFITGNLIVTLNREYTKLPWILNAFLYIIYQLFITYEWYSNFSKRTVQ</sequence>
<feature type="transmembrane region" description="Helical" evidence="1">
    <location>
        <begin position="141"/>
        <end position="160"/>
    </location>
</feature>
<feature type="transmembrane region" description="Helical" evidence="1">
    <location>
        <begin position="20"/>
        <end position="38"/>
    </location>
</feature>
<dbReference type="AlphaFoldDB" id="A0AB39W3L3"/>
<evidence type="ECO:0000256" key="1">
    <source>
        <dbReference type="SAM" id="Phobius"/>
    </source>
</evidence>
<evidence type="ECO:0000313" key="2">
    <source>
        <dbReference type="EMBL" id="XDU95994.1"/>
    </source>
</evidence>
<organism evidence="2">
    <name type="scientific">Flavobacterium sp. WC2409</name>
    <dbReference type="NCBI Taxonomy" id="3234139"/>
    <lineage>
        <taxon>Bacteria</taxon>
        <taxon>Pseudomonadati</taxon>
        <taxon>Bacteroidota</taxon>
        <taxon>Flavobacteriia</taxon>
        <taxon>Flavobacteriales</taxon>
        <taxon>Flavobacteriaceae</taxon>
        <taxon>Flavobacterium</taxon>
    </lineage>
</organism>
<name>A0AB39W3L3_9FLAO</name>
<keyword evidence="1" id="KW-1133">Transmembrane helix</keyword>
<dbReference type="RefSeq" id="WP_367757821.1">
    <property type="nucleotide sequence ID" value="NZ_CP165625.1"/>
</dbReference>
<gene>
    <name evidence="2" type="ORF">AB3G34_02470</name>
</gene>
<reference evidence="2" key="1">
    <citation type="submission" date="2024-07" db="EMBL/GenBank/DDBJ databases">
        <authorList>
            <person name="Biller S.J."/>
        </authorList>
    </citation>
    <scope>NUCLEOTIDE SEQUENCE</scope>
    <source>
        <strain evidence="2">WC2409</strain>
    </source>
</reference>